<protein>
    <submittedName>
        <fullName evidence="2">TlpA family protein disulfide reductase</fullName>
    </submittedName>
</protein>
<evidence type="ECO:0000259" key="1">
    <source>
        <dbReference type="Pfam" id="PF00578"/>
    </source>
</evidence>
<comment type="caution">
    <text evidence="2">The sequence shown here is derived from an EMBL/GenBank/DDBJ whole genome shotgun (WGS) entry which is preliminary data.</text>
</comment>
<accession>A0ABS1E9H2</accession>
<dbReference type="Pfam" id="PF00578">
    <property type="entry name" value="AhpC-TSA"/>
    <property type="match status" value="1"/>
</dbReference>
<dbReference type="SUPFAM" id="SSF52833">
    <property type="entry name" value="Thioredoxin-like"/>
    <property type="match status" value="1"/>
</dbReference>
<sequence>MNKSYLPIQEWHVSQWFNTQQPLHLSNLRGHVVMIHAFQMLCPGCVLHAIPQAVRVHQGLASEGLKVIGLHTVFEHHDAMQPHALEAFIHEYRLRFPIGVDTASEHSHIPKTMAQWGLQGTPSLLVLDRQGHIRLDHFGQIDDIQLGALLGRLLAEPDIPRNNSSDK</sequence>
<feature type="domain" description="Alkyl hydroperoxide reductase subunit C/ Thiol specific antioxidant" evidence="1">
    <location>
        <begin position="20"/>
        <end position="134"/>
    </location>
</feature>
<dbReference type="InterPro" id="IPR000866">
    <property type="entry name" value="AhpC/TSA"/>
</dbReference>
<dbReference type="InterPro" id="IPR036249">
    <property type="entry name" value="Thioredoxin-like_sf"/>
</dbReference>
<keyword evidence="3" id="KW-1185">Reference proteome</keyword>
<gene>
    <name evidence="2" type="ORF">JHL22_04175</name>
</gene>
<evidence type="ECO:0000313" key="2">
    <source>
        <dbReference type="EMBL" id="MBK1780406.1"/>
    </source>
</evidence>
<dbReference type="CDD" id="cd02966">
    <property type="entry name" value="TlpA_like_family"/>
    <property type="match status" value="1"/>
</dbReference>
<reference evidence="2 3" key="1">
    <citation type="submission" date="2020-12" db="EMBL/GenBank/DDBJ databases">
        <authorList>
            <person name="Lu T."/>
            <person name="Wang Q."/>
            <person name="Han X."/>
        </authorList>
    </citation>
    <scope>NUCLEOTIDE SEQUENCE [LARGE SCALE GENOMIC DNA]</scope>
    <source>
        <strain evidence="2 3">WQ 585</strain>
    </source>
</reference>
<dbReference type="Proteomes" id="UP000635316">
    <property type="component" value="Unassembled WGS sequence"/>
</dbReference>
<dbReference type="RefSeq" id="WP_200234130.1">
    <property type="nucleotide sequence ID" value="NZ_JAENGP010000003.1"/>
</dbReference>
<dbReference type="PANTHER" id="PTHR42852:SF13">
    <property type="entry name" value="PROTEIN DIPZ"/>
    <property type="match status" value="1"/>
</dbReference>
<organism evidence="2 3">
    <name type="scientific">Advenella mandrilli</name>
    <dbReference type="NCBI Taxonomy" id="2800330"/>
    <lineage>
        <taxon>Bacteria</taxon>
        <taxon>Pseudomonadati</taxon>
        <taxon>Pseudomonadota</taxon>
        <taxon>Betaproteobacteria</taxon>
        <taxon>Burkholderiales</taxon>
        <taxon>Alcaligenaceae</taxon>
    </lineage>
</organism>
<dbReference type="EMBL" id="JAENGP010000003">
    <property type="protein sequence ID" value="MBK1780406.1"/>
    <property type="molecule type" value="Genomic_DNA"/>
</dbReference>
<dbReference type="PANTHER" id="PTHR42852">
    <property type="entry name" value="THIOL:DISULFIDE INTERCHANGE PROTEIN DSBE"/>
    <property type="match status" value="1"/>
</dbReference>
<proteinExistence type="predicted"/>
<evidence type="ECO:0000313" key="3">
    <source>
        <dbReference type="Proteomes" id="UP000635316"/>
    </source>
</evidence>
<dbReference type="Gene3D" id="3.40.30.10">
    <property type="entry name" value="Glutaredoxin"/>
    <property type="match status" value="1"/>
</dbReference>
<name>A0ABS1E9H2_9BURK</name>
<dbReference type="InterPro" id="IPR050553">
    <property type="entry name" value="Thioredoxin_ResA/DsbE_sf"/>
</dbReference>